<organism evidence="1 2">
    <name type="scientific">Ambispora leptoticha</name>
    <dbReference type="NCBI Taxonomy" id="144679"/>
    <lineage>
        <taxon>Eukaryota</taxon>
        <taxon>Fungi</taxon>
        <taxon>Fungi incertae sedis</taxon>
        <taxon>Mucoromycota</taxon>
        <taxon>Glomeromycotina</taxon>
        <taxon>Glomeromycetes</taxon>
        <taxon>Archaeosporales</taxon>
        <taxon>Ambisporaceae</taxon>
        <taxon>Ambispora</taxon>
    </lineage>
</organism>
<dbReference type="AlphaFoldDB" id="A0A9N9GLZ1"/>
<sequence>MQKVTLRNFTEFPDRGECATQLSLLFPLKITQNIKCFHPFVEDEQDKNEVNNSTELVLDYSSDYEIDRIQRHHFIVKHVFESNFSCTVEEMLKRGARVLDGGLLKLGGYFELLEIELILCDIGPNMKWIMKNCIEGSAVLDLENMLLATEQLINRDAIGVIGHDSKEYEQFWQQCKA</sequence>
<protein>
    <submittedName>
        <fullName evidence="1">2844_t:CDS:1</fullName>
    </submittedName>
</protein>
<reference evidence="1" key="1">
    <citation type="submission" date="2021-06" db="EMBL/GenBank/DDBJ databases">
        <authorList>
            <person name="Kallberg Y."/>
            <person name="Tangrot J."/>
            <person name="Rosling A."/>
        </authorList>
    </citation>
    <scope>NUCLEOTIDE SEQUENCE</scope>
    <source>
        <strain evidence="1">FL130A</strain>
    </source>
</reference>
<proteinExistence type="predicted"/>
<dbReference type="OrthoDB" id="2013972at2759"/>
<dbReference type="EMBL" id="CAJVPS010005779">
    <property type="protein sequence ID" value="CAG8618316.1"/>
    <property type="molecule type" value="Genomic_DNA"/>
</dbReference>
<gene>
    <name evidence="1" type="ORF">ALEPTO_LOCUS8850</name>
</gene>
<name>A0A9N9GLZ1_9GLOM</name>
<comment type="caution">
    <text evidence="1">The sequence shown here is derived from an EMBL/GenBank/DDBJ whole genome shotgun (WGS) entry which is preliminary data.</text>
</comment>
<keyword evidence="2" id="KW-1185">Reference proteome</keyword>
<accession>A0A9N9GLZ1</accession>
<evidence type="ECO:0000313" key="1">
    <source>
        <dbReference type="EMBL" id="CAG8618316.1"/>
    </source>
</evidence>
<evidence type="ECO:0000313" key="2">
    <source>
        <dbReference type="Proteomes" id="UP000789508"/>
    </source>
</evidence>
<dbReference type="Proteomes" id="UP000789508">
    <property type="component" value="Unassembled WGS sequence"/>
</dbReference>